<organism evidence="4 5">
    <name type="scientific">Geomicrobium sediminis</name>
    <dbReference type="NCBI Taxonomy" id="1347788"/>
    <lineage>
        <taxon>Bacteria</taxon>
        <taxon>Bacillati</taxon>
        <taxon>Bacillota</taxon>
        <taxon>Bacilli</taxon>
        <taxon>Bacillales</taxon>
        <taxon>Geomicrobium</taxon>
    </lineage>
</organism>
<dbReference type="Gene3D" id="3.40.50.360">
    <property type="match status" value="1"/>
</dbReference>
<name>A0ABS2P832_9BACL</name>
<dbReference type="InterPro" id="IPR051545">
    <property type="entry name" value="NAD(P)H_dehydrogenase_qn"/>
</dbReference>
<evidence type="ECO:0000259" key="3">
    <source>
        <dbReference type="Pfam" id="PF02525"/>
    </source>
</evidence>
<proteinExistence type="inferred from homology"/>
<keyword evidence="5" id="KW-1185">Reference proteome</keyword>
<evidence type="ECO:0000313" key="5">
    <source>
        <dbReference type="Proteomes" id="UP000741863"/>
    </source>
</evidence>
<dbReference type="Pfam" id="PF02525">
    <property type="entry name" value="Flavodoxin_2"/>
    <property type="match status" value="1"/>
</dbReference>
<feature type="domain" description="Flavodoxin-like fold" evidence="3">
    <location>
        <begin position="3"/>
        <end position="185"/>
    </location>
</feature>
<dbReference type="Proteomes" id="UP000741863">
    <property type="component" value="Unassembled WGS sequence"/>
</dbReference>
<evidence type="ECO:0000313" key="4">
    <source>
        <dbReference type="EMBL" id="MBM7631579.1"/>
    </source>
</evidence>
<reference evidence="4 5" key="1">
    <citation type="submission" date="2021-01" db="EMBL/GenBank/DDBJ databases">
        <title>Genomic Encyclopedia of Type Strains, Phase IV (KMG-IV): sequencing the most valuable type-strain genomes for metagenomic binning, comparative biology and taxonomic classification.</title>
        <authorList>
            <person name="Goeker M."/>
        </authorList>
    </citation>
    <scope>NUCLEOTIDE SEQUENCE [LARGE SCALE GENOMIC DNA]</scope>
    <source>
        <strain evidence="4 5">DSM 25540</strain>
    </source>
</reference>
<dbReference type="InterPro" id="IPR003680">
    <property type="entry name" value="Flavodoxin_fold"/>
</dbReference>
<protein>
    <submittedName>
        <fullName evidence="4">NAD(P)H dehydrogenase (Quinone)</fullName>
        <ecNumber evidence="4">1.6.5.2</ecNumber>
    </submittedName>
</protein>
<dbReference type="EC" id="1.6.5.2" evidence="4"/>
<sequence>MHYIIYMHPSKDSFNGQVLHTFEQALKQKGNEEVYVKHLYESFTDVVLSETEYEDTLKGVYADDVQREHQMLQAAKTITLIFPIWWGGFPAIGKGYLDRVLSYGFAFELENETPIPKMNNKPLGLIYTTGSPETEWNKAEKDHFEGIVKHSISDFCGFDLLKPLHLGYVVQASEKEHQTMLQRVSDYAEHYE</sequence>
<accession>A0ABS2P832</accession>
<dbReference type="RefSeq" id="WP_204695694.1">
    <property type="nucleotide sequence ID" value="NZ_JAFBEC010000002.1"/>
</dbReference>
<evidence type="ECO:0000256" key="1">
    <source>
        <dbReference type="ARBA" id="ARBA00006252"/>
    </source>
</evidence>
<dbReference type="GO" id="GO:0003955">
    <property type="term" value="F:NAD(P)H dehydrogenase (quinone) activity"/>
    <property type="evidence" value="ECO:0007669"/>
    <property type="project" value="UniProtKB-EC"/>
</dbReference>
<comment type="similarity">
    <text evidence="1">Belongs to the NAD(P)H dehydrogenase (quinone) family.</text>
</comment>
<comment type="caution">
    <text evidence="4">The sequence shown here is derived from an EMBL/GenBank/DDBJ whole genome shotgun (WGS) entry which is preliminary data.</text>
</comment>
<keyword evidence="2 4" id="KW-0560">Oxidoreductase</keyword>
<evidence type="ECO:0000256" key="2">
    <source>
        <dbReference type="ARBA" id="ARBA00023002"/>
    </source>
</evidence>
<dbReference type="PANTHER" id="PTHR10204:SF34">
    <property type="entry name" value="NAD(P)H DEHYDROGENASE [QUINONE] 1 ISOFORM 1"/>
    <property type="match status" value="1"/>
</dbReference>
<dbReference type="PANTHER" id="PTHR10204">
    <property type="entry name" value="NAD P H OXIDOREDUCTASE-RELATED"/>
    <property type="match status" value="1"/>
</dbReference>
<gene>
    <name evidence="4" type="ORF">JOD17_000671</name>
</gene>
<dbReference type="InterPro" id="IPR029039">
    <property type="entry name" value="Flavoprotein-like_sf"/>
</dbReference>
<dbReference type="SUPFAM" id="SSF52218">
    <property type="entry name" value="Flavoproteins"/>
    <property type="match status" value="1"/>
</dbReference>
<dbReference type="EMBL" id="JAFBEC010000002">
    <property type="protein sequence ID" value="MBM7631579.1"/>
    <property type="molecule type" value="Genomic_DNA"/>
</dbReference>